<sequence>MLANISYKVSAFVNFSNLEAEPKTVIDILQEFSDYNMMPAVADAFEFGNMQTPKLAFALERNQKKIMIFNDRIDLLSIASTEGGFTAEEVKQMTAEAADIMGRLFQKYERKAYRLAVYKEYMLFKLTKEESSTFVKEKFGYIPYYRGSDIVECSSRVVARENIEVQAGSQELCNMITLINRVNFERMEGLQTVMMDGFKLDFDLNTFQENVVPRFEKDTIISFCQKMNEKSELLVKQIIGE</sequence>
<gene>
    <name evidence="1" type="ORF">ASU35_11470</name>
</gene>
<name>A0A0V8QDW9_9FIRM</name>
<evidence type="ECO:0000313" key="1">
    <source>
        <dbReference type="EMBL" id="KSV58797.1"/>
    </source>
</evidence>
<proteinExistence type="predicted"/>
<dbReference type="STRING" id="290052.ASU35_11470"/>
<dbReference type="RefSeq" id="WP_058352947.1">
    <property type="nucleotide sequence ID" value="NZ_CABMMD010000160.1"/>
</dbReference>
<dbReference type="AlphaFoldDB" id="A0A0V8QDW9"/>
<dbReference type="Proteomes" id="UP000054874">
    <property type="component" value="Unassembled WGS sequence"/>
</dbReference>
<evidence type="ECO:0000313" key="2">
    <source>
        <dbReference type="Proteomes" id="UP000054874"/>
    </source>
</evidence>
<protein>
    <submittedName>
        <fullName evidence="1">Uncharacterized protein</fullName>
    </submittedName>
</protein>
<accession>A0A0V8QDW9</accession>
<reference evidence="1 2" key="1">
    <citation type="submission" date="2015-11" db="EMBL/GenBank/DDBJ databases">
        <title>Butyribacter intestini gen. nov., sp. nov., a butyric acid-producing bacterium of the family Lachnospiraceae isolated from the human faeces.</title>
        <authorList>
            <person name="Zou Y."/>
            <person name="Xue W."/>
            <person name="Luo G."/>
            <person name="Lv M."/>
        </authorList>
    </citation>
    <scope>NUCLEOTIDE SEQUENCE [LARGE SCALE GENOMIC DNA]</scope>
    <source>
        <strain evidence="1 2">ACET-33324</strain>
    </source>
</reference>
<comment type="caution">
    <text evidence="1">The sequence shown here is derived from an EMBL/GenBank/DDBJ whole genome shotgun (WGS) entry which is preliminary data.</text>
</comment>
<dbReference type="EMBL" id="LNAM01000160">
    <property type="protein sequence ID" value="KSV58797.1"/>
    <property type="molecule type" value="Genomic_DNA"/>
</dbReference>
<keyword evidence="2" id="KW-1185">Reference proteome</keyword>
<organism evidence="1 2">
    <name type="scientific">Acetivibrio ethanolgignens</name>
    <dbReference type="NCBI Taxonomy" id="290052"/>
    <lineage>
        <taxon>Bacteria</taxon>
        <taxon>Bacillati</taxon>
        <taxon>Bacillota</taxon>
        <taxon>Clostridia</taxon>
        <taxon>Eubacteriales</taxon>
        <taxon>Oscillospiraceae</taxon>
        <taxon>Acetivibrio</taxon>
    </lineage>
</organism>